<feature type="site" description="Transition state stabilizer" evidence="9">
    <location>
        <position position="35"/>
    </location>
</feature>
<gene>
    <name evidence="9" type="primary">argB</name>
    <name evidence="11" type="ORF">SAMN02745245_00427</name>
</gene>
<dbReference type="Pfam" id="PF00696">
    <property type="entry name" value="AA_kinase"/>
    <property type="match status" value="1"/>
</dbReference>
<comment type="catalytic activity">
    <reaction evidence="8 9">
        <text>N-acetyl-L-glutamate + ATP = N-acetyl-L-glutamyl 5-phosphate + ADP</text>
        <dbReference type="Rhea" id="RHEA:14629"/>
        <dbReference type="ChEBI" id="CHEBI:30616"/>
        <dbReference type="ChEBI" id="CHEBI:44337"/>
        <dbReference type="ChEBI" id="CHEBI:57936"/>
        <dbReference type="ChEBI" id="CHEBI:456216"/>
        <dbReference type="EC" id="2.7.2.8"/>
    </reaction>
</comment>
<dbReference type="InterPro" id="IPR037528">
    <property type="entry name" value="ArgB"/>
</dbReference>
<dbReference type="OrthoDB" id="9803155at2"/>
<dbReference type="RefSeq" id="WP_073183264.1">
    <property type="nucleotide sequence ID" value="NZ_FQXI01000001.1"/>
</dbReference>
<dbReference type="NCBIfam" id="TIGR00761">
    <property type="entry name" value="argB"/>
    <property type="match status" value="1"/>
</dbReference>
<dbReference type="InterPro" id="IPR036393">
    <property type="entry name" value="AceGlu_kinase-like_sf"/>
</dbReference>
<dbReference type="InterPro" id="IPR001057">
    <property type="entry name" value="Glu/AcGlu_kinase"/>
</dbReference>
<dbReference type="GO" id="GO:0005524">
    <property type="term" value="F:ATP binding"/>
    <property type="evidence" value="ECO:0007669"/>
    <property type="project" value="UniProtKB-UniRule"/>
</dbReference>
<dbReference type="EMBL" id="FQXI01000001">
    <property type="protein sequence ID" value="SHH04024.1"/>
    <property type="molecule type" value="Genomic_DNA"/>
</dbReference>
<keyword evidence="4 9" id="KW-0808">Transferase</keyword>
<evidence type="ECO:0000256" key="3">
    <source>
        <dbReference type="ARBA" id="ARBA00022605"/>
    </source>
</evidence>
<keyword evidence="2 9" id="KW-0055">Arginine biosynthesis</keyword>
<feature type="domain" description="Aspartate/glutamate/uridylate kinase" evidence="10">
    <location>
        <begin position="30"/>
        <end position="268"/>
    </location>
</feature>
<evidence type="ECO:0000256" key="6">
    <source>
        <dbReference type="ARBA" id="ARBA00022777"/>
    </source>
</evidence>
<sequence length="296" mass="32346">MVEKADFNEIEYKANVLIEALPYIQELNGKIVVIKYGGSAMVDDLLKENVMKDVALLKSVGIKPVIVHGGGNEISRWSKYRGLESEFYKGLRVTDTETMEIAEMVLGSVNKGLVSYMESVGVKAVGLSGKDGFTIKVNRKLVDGKDIGFVGDIESVNTDLISILLDNDYVPVICPIGLDENYQMYNINADEAAAGIAVALGAEKLGFLTDTEGFYLDFEDKSSLISRISVEEAEKLVEEGRIEGGMLPKIQNCISAVNGGVKRVHILDGRKSHSLLLEIFTNQGIGTLIYKSEEIL</sequence>
<evidence type="ECO:0000259" key="10">
    <source>
        <dbReference type="Pfam" id="PF00696"/>
    </source>
</evidence>
<dbReference type="SUPFAM" id="SSF53633">
    <property type="entry name" value="Carbamate kinase-like"/>
    <property type="match status" value="1"/>
</dbReference>
<reference evidence="11 12" key="1">
    <citation type="submission" date="2016-11" db="EMBL/GenBank/DDBJ databases">
        <authorList>
            <person name="Jaros S."/>
            <person name="Januszkiewicz K."/>
            <person name="Wedrychowicz H."/>
        </authorList>
    </citation>
    <scope>NUCLEOTIDE SEQUENCE [LARGE SCALE GENOMIC DNA]</scope>
    <source>
        <strain evidence="11 12">DSM 21120</strain>
    </source>
</reference>
<comment type="subcellular location">
    <subcellularLocation>
        <location evidence="9">Cytoplasm</location>
    </subcellularLocation>
</comment>
<evidence type="ECO:0000256" key="1">
    <source>
        <dbReference type="ARBA" id="ARBA00004828"/>
    </source>
</evidence>
<keyword evidence="3 9" id="KW-0028">Amino-acid biosynthesis</keyword>
<feature type="site" description="Transition state stabilizer" evidence="9">
    <location>
        <position position="249"/>
    </location>
</feature>
<evidence type="ECO:0000256" key="5">
    <source>
        <dbReference type="ARBA" id="ARBA00022741"/>
    </source>
</evidence>
<evidence type="ECO:0000313" key="11">
    <source>
        <dbReference type="EMBL" id="SHH04024.1"/>
    </source>
</evidence>
<dbReference type="InterPro" id="IPR041727">
    <property type="entry name" value="NAGK-C"/>
</dbReference>
<accession>A0A1M5PQL0</accession>
<dbReference type="HAMAP" id="MF_00082">
    <property type="entry name" value="ArgB"/>
    <property type="match status" value="1"/>
</dbReference>
<name>A0A1M5PQL0_9FIRM</name>
<dbReference type="GO" id="GO:0042450">
    <property type="term" value="P:L-arginine biosynthetic process via ornithine"/>
    <property type="evidence" value="ECO:0007669"/>
    <property type="project" value="UniProtKB-UniRule"/>
</dbReference>
<dbReference type="FunFam" id="3.40.1160.10:FF:000004">
    <property type="entry name" value="Acetylglutamate kinase"/>
    <property type="match status" value="1"/>
</dbReference>
<dbReference type="GO" id="GO:0003991">
    <property type="term" value="F:acetylglutamate kinase activity"/>
    <property type="evidence" value="ECO:0007669"/>
    <property type="project" value="UniProtKB-UniRule"/>
</dbReference>
<dbReference type="PANTHER" id="PTHR23342">
    <property type="entry name" value="N-ACETYLGLUTAMATE SYNTHASE"/>
    <property type="match status" value="1"/>
</dbReference>
<keyword evidence="5 9" id="KW-0547">Nucleotide-binding</keyword>
<dbReference type="EC" id="2.7.2.8" evidence="9"/>
<dbReference type="PIRSF" id="PIRSF000728">
    <property type="entry name" value="NAGK"/>
    <property type="match status" value="1"/>
</dbReference>
<protein>
    <recommendedName>
        <fullName evidence="9">Acetylglutamate kinase</fullName>
        <ecNumber evidence="9">2.7.2.8</ecNumber>
    </recommendedName>
    <alternativeName>
        <fullName evidence="9">N-acetyl-L-glutamate 5-phosphotransferase</fullName>
    </alternativeName>
    <alternativeName>
        <fullName evidence="9">NAG kinase</fullName>
        <shortName evidence="9">NAGK</shortName>
    </alternativeName>
</protein>
<feature type="binding site" evidence="9">
    <location>
        <position position="186"/>
    </location>
    <ligand>
        <name>substrate</name>
    </ligand>
</feature>
<feature type="binding site" evidence="9">
    <location>
        <position position="92"/>
    </location>
    <ligand>
        <name>substrate</name>
    </ligand>
</feature>
<dbReference type="GO" id="GO:0005737">
    <property type="term" value="C:cytoplasm"/>
    <property type="evidence" value="ECO:0007669"/>
    <property type="project" value="UniProtKB-SubCell"/>
</dbReference>
<dbReference type="PRINTS" id="PR00474">
    <property type="entry name" value="GLU5KINASE"/>
</dbReference>
<evidence type="ECO:0000256" key="8">
    <source>
        <dbReference type="ARBA" id="ARBA00048141"/>
    </source>
</evidence>
<dbReference type="STRING" id="1120995.SAMN02745245_00427"/>
<evidence type="ECO:0000256" key="9">
    <source>
        <dbReference type="HAMAP-Rule" id="MF_00082"/>
    </source>
</evidence>
<dbReference type="InterPro" id="IPR004662">
    <property type="entry name" value="AcgluKinase_fam"/>
</dbReference>
<comment type="similarity">
    <text evidence="9">Belongs to the acetylglutamate kinase family. ArgB subfamily.</text>
</comment>
<keyword evidence="7 9" id="KW-0067">ATP-binding</keyword>
<keyword evidence="12" id="KW-1185">Reference proteome</keyword>
<organism evidence="11 12">
    <name type="scientific">Anaerosphaera aminiphila DSM 21120</name>
    <dbReference type="NCBI Taxonomy" id="1120995"/>
    <lineage>
        <taxon>Bacteria</taxon>
        <taxon>Bacillati</taxon>
        <taxon>Bacillota</taxon>
        <taxon>Tissierellia</taxon>
        <taxon>Tissierellales</taxon>
        <taxon>Peptoniphilaceae</taxon>
        <taxon>Anaerosphaera</taxon>
    </lineage>
</organism>
<keyword evidence="9" id="KW-0963">Cytoplasm</keyword>
<dbReference type="CDD" id="cd04250">
    <property type="entry name" value="AAK_NAGK-C"/>
    <property type="match status" value="1"/>
</dbReference>
<dbReference type="Proteomes" id="UP000184032">
    <property type="component" value="Unassembled WGS sequence"/>
</dbReference>
<feature type="binding site" evidence="9">
    <location>
        <begin position="70"/>
        <end position="71"/>
    </location>
    <ligand>
        <name>substrate</name>
    </ligand>
</feature>
<proteinExistence type="inferred from homology"/>
<dbReference type="AlphaFoldDB" id="A0A1M5PQL0"/>
<comment type="function">
    <text evidence="9">Catalyzes the ATP-dependent phosphorylation of N-acetyl-L-glutamate.</text>
</comment>
<dbReference type="InterPro" id="IPR001048">
    <property type="entry name" value="Asp/Glu/Uridylate_kinase"/>
</dbReference>
<dbReference type="UniPathway" id="UPA00068">
    <property type="reaction ID" value="UER00107"/>
</dbReference>
<dbReference type="PANTHER" id="PTHR23342:SF0">
    <property type="entry name" value="N-ACETYLGLUTAMATE SYNTHASE, MITOCHONDRIAL"/>
    <property type="match status" value="1"/>
</dbReference>
<evidence type="ECO:0000256" key="4">
    <source>
        <dbReference type="ARBA" id="ARBA00022679"/>
    </source>
</evidence>
<evidence type="ECO:0000313" key="12">
    <source>
        <dbReference type="Proteomes" id="UP000184032"/>
    </source>
</evidence>
<comment type="pathway">
    <text evidence="1 9">Amino-acid biosynthesis; L-arginine biosynthesis; N(2)-acetyl-L-ornithine from L-glutamate: step 2/4.</text>
</comment>
<keyword evidence="6 9" id="KW-0418">Kinase</keyword>
<evidence type="ECO:0000256" key="2">
    <source>
        <dbReference type="ARBA" id="ARBA00022571"/>
    </source>
</evidence>
<evidence type="ECO:0000256" key="7">
    <source>
        <dbReference type="ARBA" id="ARBA00022840"/>
    </source>
</evidence>
<dbReference type="Gene3D" id="3.40.1160.10">
    <property type="entry name" value="Acetylglutamate kinase-like"/>
    <property type="match status" value="1"/>
</dbReference>